<keyword evidence="1" id="KW-0732">Signal</keyword>
<dbReference type="Pfam" id="PF18962">
    <property type="entry name" value="Por_Secre_tail"/>
    <property type="match status" value="1"/>
</dbReference>
<evidence type="ECO:0000313" key="4">
    <source>
        <dbReference type="Proteomes" id="UP000598271"/>
    </source>
</evidence>
<dbReference type="Proteomes" id="UP000598271">
    <property type="component" value="Unassembled WGS sequence"/>
</dbReference>
<evidence type="ECO:0000313" key="3">
    <source>
        <dbReference type="EMBL" id="GHB52371.1"/>
    </source>
</evidence>
<keyword evidence="4" id="KW-1185">Reference proteome</keyword>
<proteinExistence type="predicted"/>
<dbReference type="Pfam" id="PF13688">
    <property type="entry name" value="Reprolysin_5"/>
    <property type="match status" value="1"/>
</dbReference>
<dbReference type="NCBIfam" id="TIGR04183">
    <property type="entry name" value="Por_Secre_tail"/>
    <property type="match status" value="1"/>
</dbReference>
<dbReference type="AlphaFoldDB" id="A0A8J3D4T7"/>
<dbReference type="InterPro" id="IPR024079">
    <property type="entry name" value="MetalloPept_cat_dom_sf"/>
</dbReference>
<dbReference type="InterPro" id="IPR026444">
    <property type="entry name" value="Secre_tail"/>
</dbReference>
<organism evidence="3 4">
    <name type="scientific">Persicitalea jodogahamensis</name>
    <dbReference type="NCBI Taxonomy" id="402147"/>
    <lineage>
        <taxon>Bacteria</taxon>
        <taxon>Pseudomonadati</taxon>
        <taxon>Bacteroidota</taxon>
        <taxon>Cytophagia</taxon>
        <taxon>Cytophagales</taxon>
        <taxon>Spirosomataceae</taxon>
        <taxon>Persicitalea</taxon>
    </lineage>
</organism>
<comment type="caution">
    <text evidence="3">The sequence shown here is derived from an EMBL/GenBank/DDBJ whole genome shotgun (WGS) entry which is preliminary data.</text>
</comment>
<name>A0A8J3D4T7_9BACT</name>
<reference evidence="3 4" key="1">
    <citation type="journal article" date="2014" name="Int. J. Syst. Evol. Microbiol.">
        <title>Complete genome sequence of Corynebacterium casei LMG S-19264T (=DSM 44701T), isolated from a smear-ripened cheese.</title>
        <authorList>
            <consortium name="US DOE Joint Genome Institute (JGI-PGF)"/>
            <person name="Walter F."/>
            <person name="Albersmeier A."/>
            <person name="Kalinowski J."/>
            <person name="Ruckert C."/>
        </authorList>
    </citation>
    <scope>NUCLEOTIDE SEQUENCE [LARGE SCALE GENOMIC DNA]</scope>
    <source>
        <strain evidence="3 4">KCTC 12866</strain>
    </source>
</reference>
<feature type="chain" id="PRO_5035234638" description="Secretion system C-terminal sorting domain-containing protein" evidence="1">
    <location>
        <begin position="28"/>
        <end position="623"/>
    </location>
</feature>
<sequence length="623" mass="68379">MKKCSTFLLTRLLALAAIIASSLLNEAAAQDLSSELISYSSKLLEQLPAKHRQTASELTEDKNVTSYLIRINSIKNAVRDNTITLTLPGSEEAIRVALDRIEYHDEKNYIVAGKVENTLLTVLFSSHEGRKGGLIQGFESTYEIFDLAEEGQLLVKSNNAESSENFCGLEQTSGNPPLLSEQIPNNTGRKSLANARVDACTSNIRVLFLHDTFIGSSTATSYAYNSIDILNQAISASSVNNSLGYAQLAGVTSINYTPSNQSDIRADAVNLSNNSTAQSLRDTYKADLVVLISHEYYNGLGGVPNPEDIAHPHNGRAYAIVTTVGNSTVPLVVAHELSHLYGCNHEDVAYGLYYSKAKVFGGPNNNTYKTLVASASTNSNLAIAYSNPNKTYNGYVMGDATSNNTQVMSTYAGGVKNFRPEPNVLSTYIDGTYSGIAYHMYTFEAITSCGSDPYSYQWQVSTDGFNYGSVLGTGEFFNTHLYHNGNHWHYIKLTVTSADNQTKQSTHQVWVDDNNPYRVGVVENAVVDNTEKEFQEGTLYPNPVSSFAKVDLELTEAGNVSIDIYGIAGTLIARPISQKMERGQHRQIVPLDKYALPDGEYLIRVQTPNKVKTYKAVYRHETH</sequence>
<dbReference type="GO" id="GO:0008237">
    <property type="term" value="F:metallopeptidase activity"/>
    <property type="evidence" value="ECO:0007669"/>
    <property type="project" value="InterPro"/>
</dbReference>
<dbReference type="SUPFAM" id="SSF55486">
    <property type="entry name" value="Metalloproteases ('zincins'), catalytic domain"/>
    <property type="match status" value="1"/>
</dbReference>
<dbReference type="RefSeq" id="WP_189562391.1">
    <property type="nucleotide sequence ID" value="NZ_BMXF01000001.1"/>
</dbReference>
<dbReference type="PROSITE" id="PS50231">
    <property type="entry name" value="RICIN_B_LECTIN"/>
    <property type="match status" value="1"/>
</dbReference>
<feature type="signal peptide" evidence="1">
    <location>
        <begin position="1"/>
        <end position="27"/>
    </location>
</feature>
<dbReference type="EMBL" id="BMXF01000001">
    <property type="protein sequence ID" value="GHB52371.1"/>
    <property type="molecule type" value="Genomic_DNA"/>
</dbReference>
<evidence type="ECO:0000259" key="2">
    <source>
        <dbReference type="Pfam" id="PF18962"/>
    </source>
</evidence>
<protein>
    <recommendedName>
        <fullName evidence="2">Secretion system C-terminal sorting domain-containing protein</fullName>
    </recommendedName>
</protein>
<gene>
    <name evidence="3" type="ORF">GCM10007390_01260</name>
</gene>
<feature type="domain" description="Secretion system C-terminal sorting" evidence="2">
    <location>
        <begin position="539"/>
        <end position="615"/>
    </location>
</feature>
<accession>A0A8J3D4T7</accession>
<dbReference type="Gene3D" id="3.40.390.10">
    <property type="entry name" value="Collagenase (Catalytic Domain)"/>
    <property type="match status" value="1"/>
</dbReference>
<evidence type="ECO:0000256" key="1">
    <source>
        <dbReference type="SAM" id="SignalP"/>
    </source>
</evidence>